<protein>
    <submittedName>
        <fullName evidence="3">DUF4173 domain-containing protein</fullName>
    </submittedName>
</protein>
<accession>A0ABV6S711</accession>
<feature type="transmembrane region" description="Helical" evidence="2">
    <location>
        <begin position="86"/>
        <end position="104"/>
    </location>
</feature>
<keyword evidence="2" id="KW-1133">Transmembrane helix</keyword>
<dbReference type="EMBL" id="JBHLTM010000036">
    <property type="protein sequence ID" value="MFC0685007.1"/>
    <property type="molecule type" value="Genomic_DNA"/>
</dbReference>
<dbReference type="Pfam" id="PF13687">
    <property type="entry name" value="DUF4153"/>
    <property type="match status" value="1"/>
</dbReference>
<feature type="compositionally biased region" description="Pro residues" evidence="1">
    <location>
        <begin position="506"/>
        <end position="537"/>
    </location>
</feature>
<organism evidence="3 4">
    <name type="scientific">Novosphingobium clariflavum</name>
    <dbReference type="NCBI Taxonomy" id="2029884"/>
    <lineage>
        <taxon>Bacteria</taxon>
        <taxon>Pseudomonadati</taxon>
        <taxon>Pseudomonadota</taxon>
        <taxon>Alphaproteobacteria</taxon>
        <taxon>Sphingomonadales</taxon>
        <taxon>Sphingomonadaceae</taxon>
        <taxon>Novosphingobium</taxon>
    </lineage>
</organism>
<keyword evidence="2" id="KW-0812">Transmembrane</keyword>
<keyword evidence="2" id="KW-0472">Membrane</keyword>
<evidence type="ECO:0000313" key="3">
    <source>
        <dbReference type="EMBL" id="MFC0685007.1"/>
    </source>
</evidence>
<reference evidence="3 4" key="1">
    <citation type="submission" date="2024-09" db="EMBL/GenBank/DDBJ databases">
        <authorList>
            <person name="Sun Q."/>
            <person name="Mori K."/>
        </authorList>
    </citation>
    <scope>NUCLEOTIDE SEQUENCE [LARGE SCALE GENOMIC DNA]</scope>
    <source>
        <strain evidence="3 4">CICC 11035S</strain>
    </source>
</reference>
<feature type="transmembrane region" description="Helical" evidence="2">
    <location>
        <begin position="63"/>
        <end position="80"/>
    </location>
</feature>
<feature type="transmembrane region" description="Helical" evidence="2">
    <location>
        <begin position="12"/>
        <end position="31"/>
    </location>
</feature>
<feature type="transmembrane region" description="Helical" evidence="2">
    <location>
        <begin position="311"/>
        <end position="330"/>
    </location>
</feature>
<gene>
    <name evidence="3" type="ORF">ACFFF8_10405</name>
</gene>
<evidence type="ECO:0000256" key="2">
    <source>
        <dbReference type="SAM" id="Phobius"/>
    </source>
</evidence>
<feature type="transmembrane region" description="Helical" evidence="2">
    <location>
        <begin position="375"/>
        <end position="396"/>
    </location>
</feature>
<feature type="transmembrane region" description="Helical" evidence="2">
    <location>
        <begin position="37"/>
        <end position="56"/>
    </location>
</feature>
<feature type="region of interest" description="Disordered" evidence="1">
    <location>
        <begin position="486"/>
        <end position="537"/>
    </location>
</feature>
<feature type="transmembrane region" description="Helical" evidence="2">
    <location>
        <begin position="281"/>
        <end position="299"/>
    </location>
</feature>
<dbReference type="InterPro" id="IPR025291">
    <property type="entry name" value="DUF4153"/>
</dbReference>
<sequence length="537" mass="57560">MHFAVAPLGASFRWKLGLGLAVVAVGDWLLYQRGLAYGSWGLLALALLAALLAGTPALRRSKAGLPAALAACLFALALTWDPGPLAWTLFWLAAGMAALLARTGRFDDGWRWAQRLFWQALRAPFAPLLDMRRIAKVRAAGHGRRIGLRRAASLLTMPLLGGAVIVALFCAANPILASAVSSLLSIDTSLVAQGGRAILWTIVFAMAWSLLRPGLLKHPLALFEGRGELRLPGFSPASISLSLVLFNAIFAVQNLLDAAYLWGMAALPPGMTLADYAHRGAYPLIATALLAALFVLIALRPGSETARSPAIRWLVTLWIVQNIVLVASSIQRTADYIEAYSLTRLRIAALAWMVLVAFGLATICWRLLRNRSSAWLVNVNLAATVLVLTGFCFVDLGTMAARWNVRHAREVGGRGAALDLCYLNRMGGSALLPLLELEQRRGLNPDFRARVQAVRLDAQQRQPVAMGLIDMRRQEQARILAAMLPRPDLGGAPRDCDGSVIAELPAEPPSPAPAPAPAPAPSPPPPAQSPAQPAAPR</sequence>
<evidence type="ECO:0000256" key="1">
    <source>
        <dbReference type="SAM" id="MobiDB-lite"/>
    </source>
</evidence>
<proteinExistence type="predicted"/>
<evidence type="ECO:0000313" key="4">
    <source>
        <dbReference type="Proteomes" id="UP001589858"/>
    </source>
</evidence>
<feature type="transmembrane region" description="Helical" evidence="2">
    <location>
        <begin position="237"/>
        <end position="261"/>
    </location>
</feature>
<feature type="transmembrane region" description="Helical" evidence="2">
    <location>
        <begin position="154"/>
        <end position="177"/>
    </location>
</feature>
<dbReference type="RefSeq" id="WP_267221398.1">
    <property type="nucleotide sequence ID" value="NZ_JAPCWC010000010.1"/>
</dbReference>
<keyword evidence="4" id="KW-1185">Reference proteome</keyword>
<feature type="transmembrane region" description="Helical" evidence="2">
    <location>
        <begin position="197"/>
        <end position="216"/>
    </location>
</feature>
<comment type="caution">
    <text evidence="3">The sequence shown here is derived from an EMBL/GenBank/DDBJ whole genome shotgun (WGS) entry which is preliminary data.</text>
</comment>
<name>A0ABV6S711_9SPHN</name>
<dbReference type="Proteomes" id="UP001589858">
    <property type="component" value="Unassembled WGS sequence"/>
</dbReference>
<feature type="transmembrane region" description="Helical" evidence="2">
    <location>
        <begin position="350"/>
        <end position="368"/>
    </location>
</feature>